<evidence type="ECO:0000313" key="2">
    <source>
        <dbReference type="EMBL" id="WGL16815.1"/>
    </source>
</evidence>
<feature type="chain" id="PRO_5046448272" evidence="1">
    <location>
        <begin position="26"/>
        <end position="170"/>
    </location>
</feature>
<dbReference type="EMBL" id="CP118605">
    <property type="protein sequence ID" value="WGL16815.1"/>
    <property type="molecule type" value="Genomic_DNA"/>
</dbReference>
<protein>
    <submittedName>
        <fullName evidence="2">Uncharacterized protein</fullName>
    </submittedName>
</protein>
<feature type="signal peptide" evidence="1">
    <location>
        <begin position="1"/>
        <end position="25"/>
    </location>
</feature>
<evidence type="ECO:0000256" key="1">
    <source>
        <dbReference type="SAM" id="SignalP"/>
    </source>
</evidence>
<name>A0ABY8ND13_9GAMM</name>
<reference evidence="2 3" key="1">
    <citation type="submission" date="2023-02" db="EMBL/GenBank/DDBJ databases">
        <title>Description and genomic characterization of Microbulbifer bruguierae sp. nov., isolated from the sediment of mangrove plant Bruguiera sexangula.</title>
        <authorList>
            <person name="Long M."/>
        </authorList>
    </citation>
    <scope>NUCLEOTIDE SEQUENCE [LARGE SCALE GENOMIC DNA]</scope>
    <source>
        <strain evidence="2 3">H12</strain>
    </source>
</reference>
<dbReference type="RefSeq" id="WP_280320635.1">
    <property type="nucleotide sequence ID" value="NZ_CP118605.1"/>
</dbReference>
<accession>A0ABY8ND13</accession>
<organism evidence="2 3">
    <name type="scientific">Microbulbifer bruguierae</name>
    <dbReference type="NCBI Taxonomy" id="3029061"/>
    <lineage>
        <taxon>Bacteria</taxon>
        <taxon>Pseudomonadati</taxon>
        <taxon>Pseudomonadota</taxon>
        <taxon>Gammaproteobacteria</taxon>
        <taxon>Cellvibrionales</taxon>
        <taxon>Microbulbiferaceae</taxon>
        <taxon>Microbulbifer</taxon>
    </lineage>
</organism>
<keyword evidence="1" id="KW-0732">Signal</keyword>
<evidence type="ECO:0000313" key="3">
    <source>
        <dbReference type="Proteomes" id="UP001236500"/>
    </source>
</evidence>
<dbReference type="Proteomes" id="UP001236500">
    <property type="component" value="Chromosome"/>
</dbReference>
<sequence>MKLLKYFAPLCFLLSLTSAPRQVIACEKLIGLTFHNDSAHDLYNVKIWDDNNELLMYPFEDETPIRPNEYKSGSISVKAIPKYLLVSLTPGKTSAHSQRKIYLGEDIIRNFNGAIFVSYLTDESMKLSWKKVNSERRAIDCNGYIFDKYIDKAKPLIKKRMEKWRAYQER</sequence>
<proteinExistence type="predicted"/>
<keyword evidence="3" id="KW-1185">Reference proteome</keyword>
<gene>
    <name evidence="2" type="ORF">PVT68_00605</name>
</gene>